<proteinExistence type="predicted"/>
<dbReference type="RefSeq" id="WP_180860374.1">
    <property type="nucleotide sequence ID" value="NZ_CAIJDE010000059.1"/>
</dbReference>
<sequence length="264" mass="31963">MKTYIIIISFFFFVSSLIAQEKEKDTLFFGIDKYYTISPTITPNLSYKTYSDWIEVTKEQMDHTKTNGYISFIGDGYLTKNLKPKKILSIKEYIENRKFYYDGKYNQIVDKWKLKDSLTDKYIIYFVKGDEFIQPRILEYKSYYPRRDKDWNAVQNKVKDTLFFKLDNEYVYHWEDTPEEYFIKDSMGNERFFFKKAEILKTLKSKKLLNLKEFVQSSRFYNKDKQQKLSDHDLADFLSDYIIFFVNENKSEFIHVNPTLVVYD</sequence>
<reference evidence="1 2" key="1">
    <citation type="submission" date="2020-06" db="EMBL/GenBank/DDBJ databases">
        <authorList>
            <person name="Criscuolo A."/>
        </authorList>
    </citation>
    <scope>NUCLEOTIDE SEQUENCE [LARGE SCALE GENOMIC DNA]</scope>
    <source>
        <strain evidence="1">PXU-55</strain>
    </source>
</reference>
<dbReference type="AlphaFoldDB" id="A0A9N8J694"/>
<accession>A0A9N8J694</accession>
<name>A0A9N8J694_9FLAO</name>
<organism evidence="1 2">
    <name type="scientific">Flavobacterium panici</name>
    <dbReference type="NCBI Taxonomy" id="2654843"/>
    <lineage>
        <taxon>Bacteria</taxon>
        <taxon>Pseudomonadati</taxon>
        <taxon>Bacteroidota</taxon>
        <taxon>Flavobacteriia</taxon>
        <taxon>Flavobacteriales</taxon>
        <taxon>Flavobacteriaceae</taxon>
        <taxon>Flavobacterium</taxon>
    </lineage>
</organism>
<evidence type="ECO:0000313" key="2">
    <source>
        <dbReference type="Proteomes" id="UP000533639"/>
    </source>
</evidence>
<keyword evidence="2" id="KW-1185">Reference proteome</keyword>
<dbReference type="Proteomes" id="UP000533639">
    <property type="component" value="Unassembled WGS sequence"/>
</dbReference>
<evidence type="ECO:0000313" key="1">
    <source>
        <dbReference type="EMBL" id="CAC9976153.1"/>
    </source>
</evidence>
<protein>
    <submittedName>
        <fullName evidence="1">Uncharacterized protein</fullName>
    </submittedName>
</protein>
<gene>
    <name evidence="1" type="ORF">FLAPXU55_03877</name>
</gene>
<comment type="caution">
    <text evidence="1">The sequence shown here is derived from an EMBL/GenBank/DDBJ whole genome shotgun (WGS) entry which is preliminary data.</text>
</comment>
<dbReference type="EMBL" id="CAIJDE010000059">
    <property type="protein sequence ID" value="CAC9976153.1"/>
    <property type="molecule type" value="Genomic_DNA"/>
</dbReference>